<feature type="domain" description="ABC transporter" evidence="14">
    <location>
        <begin position="451"/>
        <end position="746"/>
    </location>
</feature>
<accession>A0ABU2M9X0</accession>
<dbReference type="InterPro" id="IPR017871">
    <property type="entry name" value="ABC_transporter-like_CS"/>
</dbReference>
<dbReference type="PROSITE" id="PS50893">
    <property type="entry name" value="ABC_TRANSPORTER_2"/>
    <property type="match status" value="2"/>
</dbReference>
<keyword evidence="4" id="KW-0547">Nucleotide-binding</keyword>
<evidence type="ECO:0000256" key="3">
    <source>
        <dbReference type="ARBA" id="ARBA00022737"/>
    </source>
</evidence>
<evidence type="ECO:0000313" key="16">
    <source>
        <dbReference type="Proteomes" id="UP001183390"/>
    </source>
</evidence>
<evidence type="ECO:0000313" key="15">
    <source>
        <dbReference type="EMBL" id="MDT0329368.1"/>
    </source>
</evidence>
<evidence type="ECO:0000256" key="11">
    <source>
        <dbReference type="ARBA" id="ARBA00038000"/>
    </source>
</evidence>
<dbReference type="GO" id="GO:0005524">
    <property type="term" value="F:ATP binding"/>
    <property type="evidence" value="ECO:0007669"/>
    <property type="project" value="UniProtKB-KW"/>
</dbReference>
<gene>
    <name evidence="15" type="ORF">RM479_13190</name>
</gene>
<evidence type="ECO:0000256" key="2">
    <source>
        <dbReference type="ARBA" id="ARBA00022490"/>
    </source>
</evidence>
<comment type="subcellular location">
    <subcellularLocation>
        <location evidence="1">Cytoplasm</location>
    </subcellularLocation>
</comment>
<dbReference type="PANTHER" id="PTHR43152:SF3">
    <property type="entry name" value="UVRABC SYSTEM PROTEIN A"/>
    <property type="match status" value="1"/>
</dbReference>
<proteinExistence type="inferred from homology"/>
<feature type="domain" description="ABC transporter" evidence="14">
    <location>
        <begin position="8"/>
        <end position="441"/>
    </location>
</feature>
<dbReference type="Proteomes" id="UP001183390">
    <property type="component" value="Unassembled WGS sequence"/>
</dbReference>
<keyword evidence="16" id="KW-1185">Reference proteome</keyword>
<evidence type="ECO:0000256" key="8">
    <source>
        <dbReference type="ARBA" id="ARBA00022881"/>
    </source>
</evidence>
<evidence type="ECO:0000256" key="5">
    <source>
        <dbReference type="ARBA" id="ARBA00022763"/>
    </source>
</evidence>
<dbReference type="EMBL" id="JAVREP010000007">
    <property type="protein sequence ID" value="MDT0329368.1"/>
    <property type="molecule type" value="Genomic_DNA"/>
</dbReference>
<evidence type="ECO:0000256" key="13">
    <source>
        <dbReference type="ARBA" id="ARBA00042156"/>
    </source>
</evidence>
<dbReference type="SMART" id="SM00382">
    <property type="entry name" value="AAA"/>
    <property type="match status" value="2"/>
</dbReference>
<keyword evidence="9" id="KW-0238">DNA-binding</keyword>
<organism evidence="15 16">
    <name type="scientific">Nocardiopsis lambiniae</name>
    <dbReference type="NCBI Taxonomy" id="3075539"/>
    <lineage>
        <taxon>Bacteria</taxon>
        <taxon>Bacillati</taxon>
        <taxon>Actinomycetota</taxon>
        <taxon>Actinomycetes</taxon>
        <taxon>Streptosporangiales</taxon>
        <taxon>Nocardiopsidaceae</taxon>
        <taxon>Nocardiopsis</taxon>
    </lineage>
</organism>
<dbReference type="Gene3D" id="1.20.1580.10">
    <property type="entry name" value="ABC transporter ATPase like domain"/>
    <property type="match status" value="2"/>
</dbReference>
<keyword evidence="2" id="KW-0963">Cytoplasm</keyword>
<name>A0ABU2M9X0_9ACTN</name>
<evidence type="ECO:0000259" key="14">
    <source>
        <dbReference type="PROSITE" id="PS50893"/>
    </source>
</evidence>
<dbReference type="RefSeq" id="WP_311512013.1">
    <property type="nucleotide sequence ID" value="NZ_JAVREP010000007.1"/>
</dbReference>
<evidence type="ECO:0000256" key="12">
    <source>
        <dbReference type="ARBA" id="ARBA00039316"/>
    </source>
</evidence>
<dbReference type="Pfam" id="PF00005">
    <property type="entry name" value="ABC_tran"/>
    <property type="match status" value="1"/>
</dbReference>
<keyword evidence="3" id="KW-0677">Repeat</keyword>
<evidence type="ECO:0000256" key="4">
    <source>
        <dbReference type="ARBA" id="ARBA00022741"/>
    </source>
</evidence>
<evidence type="ECO:0000256" key="1">
    <source>
        <dbReference type="ARBA" id="ARBA00004496"/>
    </source>
</evidence>
<reference evidence="16" key="1">
    <citation type="submission" date="2023-07" db="EMBL/GenBank/DDBJ databases">
        <title>30 novel species of actinomycetes from the DSMZ collection.</title>
        <authorList>
            <person name="Nouioui I."/>
        </authorList>
    </citation>
    <scope>NUCLEOTIDE SEQUENCE [LARGE SCALE GENOMIC DNA]</scope>
    <source>
        <strain evidence="16">DSM 44743</strain>
    </source>
</reference>
<dbReference type="InterPro" id="IPR003439">
    <property type="entry name" value="ABC_transporter-like_ATP-bd"/>
</dbReference>
<keyword evidence="7 15" id="KW-0067">ATP-binding</keyword>
<comment type="caution">
    <text evidence="15">The sequence shown here is derived from an EMBL/GenBank/DDBJ whole genome shotgun (WGS) entry which is preliminary data.</text>
</comment>
<keyword evidence="6" id="KW-0228">DNA excision</keyword>
<evidence type="ECO:0000256" key="9">
    <source>
        <dbReference type="ARBA" id="ARBA00023125"/>
    </source>
</evidence>
<dbReference type="Gene3D" id="1.10.8.280">
    <property type="entry name" value="ABC transporter ATPase domain-like"/>
    <property type="match status" value="1"/>
</dbReference>
<evidence type="ECO:0000256" key="7">
    <source>
        <dbReference type="ARBA" id="ARBA00022840"/>
    </source>
</evidence>
<comment type="similarity">
    <text evidence="11">Belongs to the ABC transporter superfamily. UvrA family.</text>
</comment>
<dbReference type="PROSITE" id="PS00211">
    <property type="entry name" value="ABC_TRANSPORTER_1"/>
    <property type="match status" value="1"/>
</dbReference>
<dbReference type="Gene3D" id="3.40.50.300">
    <property type="entry name" value="P-loop containing nucleotide triphosphate hydrolases"/>
    <property type="match status" value="3"/>
</dbReference>
<evidence type="ECO:0000256" key="6">
    <source>
        <dbReference type="ARBA" id="ARBA00022769"/>
    </source>
</evidence>
<dbReference type="SUPFAM" id="SSF52540">
    <property type="entry name" value="P-loop containing nucleoside triphosphate hydrolases"/>
    <property type="match status" value="2"/>
</dbReference>
<dbReference type="InterPro" id="IPR027417">
    <property type="entry name" value="P-loop_NTPase"/>
</dbReference>
<dbReference type="InterPro" id="IPR003593">
    <property type="entry name" value="AAA+_ATPase"/>
</dbReference>
<sequence length="751" mass="80069">METTVMETRDDPVIRLRGVRTNNLRSIDLDVPRGRLVVFAGVSGSGKSSLVFATIAAEAGHRLNETFPPFARGRLPAWTRPDADRIEGLSPVVVVDQRRLGGNARSTVGTVTGIWTYLRLLFSRIGTPHVGEASRFSFNDPAGMCPTCSGLGEVVVSAVDRFLDLDLSLARGAIRVPGFGDGRHWYARYADVGSFTADTPLREWTEDERRALLYGGEHAARLGGRPAREYEGVVERFERIHLRAAGETSDRKRETTARFTRSGVCPECRGDRLNEAARTATVLGSALGELARTEIADLAALVAEVDDPAVAPVVAELGERLRTMVEIGLGYLHPGRATTSLSGGESQRVKTVKHLGGDLVEMIYVFDEPSVGLHPSDVASMTGLLARLRDRGNTVLVVEHDPAVMAVADELVEIGPGAGADGGRVVHQGAFEALRASGTATAIALAARTPARAEPRPAAGALTVRDASRNNLRNLTVDVPLGVLTVLTGVAGSGKSSLAAELIAGHGAVVIDQRPVTVNRRSTPLTYTGVAAPLRALFAAHSGLPAGRFSANSDGACPECRGLGTVRTDLAFLESRETVCPVCDGRRFTEEVLRHRVGGASIADIDDLTVTEAIGRLPDDRIRAALRRLDRVGLGHLRLGRPLTSLSGGECQRLKIARELREAPEPATYVLDEPTTGLHPRDVAVLLDVLDRLVERGHTVVVIEHDVDVMRHADHIIDLGPGPGARGGRILYQGPPAGLRGTATADALHGE</sequence>
<protein>
    <recommendedName>
        <fullName evidence="12">UvrABC system protein A</fullName>
    </recommendedName>
    <alternativeName>
        <fullName evidence="13">Excinuclease ABC subunit A</fullName>
    </alternativeName>
</protein>
<keyword evidence="5" id="KW-0227">DNA damage</keyword>
<keyword evidence="8" id="KW-0267">Excision nuclease</keyword>
<evidence type="ECO:0000256" key="10">
    <source>
        <dbReference type="ARBA" id="ARBA00023204"/>
    </source>
</evidence>
<keyword evidence="10" id="KW-0234">DNA repair</keyword>
<dbReference type="PANTHER" id="PTHR43152">
    <property type="entry name" value="UVRABC SYSTEM PROTEIN A"/>
    <property type="match status" value="1"/>
</dbReference>